<evidence type="ECO:0000313" key="1">
    <source>
        <dbReference type="EMBL" id="KAG8071305.1"/>
    </source>
</evidence>
<keyword evidence="2" id="KW-1185">Reference proteome</keyword>
<reference evidence="1" key="2">
    <citation type="submission" date="2021-02" db="EMBL/GenBank/DDBJ databases">
        <authorList>
            <person name="Kimball J.A."/>
            <person name="Haas M.W."/>
            <person name="Macchietto M."/>
            <person name="Kono T."/>
            <person name="Duquette J."/>
            <person name="Shao M."/>
        </authorList>
    </citation>
    <scope>NUCLEOTIDE SEQUENCE</scope>
    <source>
        <tissue evidence="1">Fresh leaf tissue</tissue>
    </source>
</reference>
<organism evidence="1 2">
    <name type="scientific">Zizania palustris</name>
    <name type="common">Northern wild rice</name>
    <dbReference type="NCBI Taxonomy" id="103762"/>
    <lineage>
        <taxon>Eukaryota</taxon>
        <taxon>Viridiplantae</taxon>
        <taxon>Streptophyta</taxon>
        <taxon>Embryophyta</taxon>
        <taxon>Tracheophyta</taxon>
        <taxon>Spermatophyta</taxon>
        <taxon>Magnoliopsida</taxon>
        <taxon>Liliopsida</taxon>
        <taxon>Poales</taxon>
        <taxon>Poaceae</taxon>
        <taxon>BOP clade</taxon>
        <taxon>Oryzoideae</taxon>
        <taxon>Oryzeae</taxon>
        <taxon>Zizaniinae</taxon>
        <taxon>Zizania</taxon>
    </lineage>
</organism>
<comment type="caution">
    <text evidence="1">The sequence shown here is derived from an EMBL/GenBank/DDBJ whole genome shotgun (WGS) entry which is preliminary data.</text>
</comment>
<dbReference type="EMBL" id="JAAALK010000283">
    <property type="protein sequence ID" value="KAG8071305.1"/>
    <property type="molecule type" value="Genomic_DNA"/>
</dbReference>
<sequence>MEYAMVIWFYFAGRSRSPAYAAQTGHLRAGTRCTQCCLSCATGSVALFAPAIGAVRLAVNGEPKPREP</sequence>
<dbReference type="Proteomes" id="UP000729402">
    <property type="component" value="Unassembled WGS sequence"/>
</dbReference>
<protein>
    <submittedName>
        <fullName evidence="1">Uncharacterized protein</fullName>
    </submittedName>
</protein>
<reference evidence="1" key="1">
    <citation type="journal article" date="2021" name="bioRxiv">
        <title>Whole Genome Assembly and Annotation of Northern Wild Rice, Zizania palustris L., Supports a Whole Genome Duplication in the Zizania Genus.</title>
        <authorList>
            <person name="Haas M."/>
            <person name="Kono T."/>
            <person name="Macchietto M."/>
            <person name="Millas R."/>
            <person name="McGilp L."/>
            <person name="Shao M."/>
            <person name="Duquette J."/>
            <person name="Hirsch C.N."/>
            <person name="Kimball J."/>
        </authorList>
    </citation>
    <scope>NUCLEOTIDE SEQUENCE</scope>
    <source>
        <tissue evidence="1">Fresh leaf tissue</tissue>
    </source>
</reference>
<proteinExistence type="predicted"/>
<gene>
    <name evidence="1" type="ORF">GUJ93_ZPchr0006g42118</name>
</gene>
<accession>A0A8J5T0F2</accession>
<evidence type="ECO:0000313" key="2">
    <source>
        <dbReference type="Proteomes" id="UP000729402"/>
    </source>
</evidence>
<name>A0A8J5T0F2_ZIZPA</name>
<dbReference type="AlphaFoldDB" id="A0A8J5T0F2"/>